<dbReference type="Proteomes" id="UP001281410">
    <property type="component" value="Unassembled WGS sequence"/>
</dbReference>
<gene>
    <name evidence="2" type="ORF">Dsin_002578</name>
</gene>
<feature type="compositionally biased region" description="Basic and acidic residues" evidence="1">
    <location>
        <begin position="1"/>
        <end position="19"/>
    </location>
</feature>
<evidence type="ECO:0000313" key="3">
    <source>
        <dbReference type="Proteomes" id="UP001281410"/>
    </source>
</evidence>
<dbReference type="AlphaFoldDB" id="A0AAE0B7C9"/>
<feature type="region of interest" description="Disordered" evidence="1">
    <location>
        <begin position="1"/>
        <end position="22"/>
    </location>
</feature>
<dbReference type="EMBL" id="JANJYJ010000001">
    <property type="protein sequence ID" value="KAK3230697.1"/>
    <property type="molecule type" value="Genomic_DNA"/>
</dbReference>
<keyword evidence="3" id="KW-1185">Reference proteome</keyword>
<protein>
    <submittedName>
        <fullName evidence="2">Uncharacterized protein</fullName>
    </submittedName>
</protein>
<reference evidence="2" key="1">
    <citation type="journal article" date="2023" name="Plant J.">
        <title>Genome sequences and population genomics provide insights into the demographic history, inbreeding, and mutation load of two 'living fossil' tree species of Dipteronia.</title>
        <authorList>
            <person name="Feng Y."/>
            <person name="Comes H.P."/>
            <person name="Chen J."/>
            <person name="Zhu S."/>
            <person name="Lu R."/>
            <person name="Zhang X."/>
            <person name="Li P."/>
            <person name="Qiu J."/>
            <person name="Olsen K.M."/>
            <person name="Qiu Y."/>
        </authorList>
    </citation>
    <scope>NUCLEOTIDE SEQUENCE</scope>
    <source>
        <strain evidence="2">NBL</strain>
    </source>
</reference>
<evidence type="ECO:0000313" key="2">
    <source>
        <dbReference type="EMBL" id="KAK3230697.1"/>
    </source>
</evidence>
<organism evidence="2 3">
    <name type="scientific">Dipteronia sinensis</name>
    <dbReference type="NCBI Taxonomy" id="43782"/>
    <lineage>
        <taxon>Eukaryota</taxon>
        <taxon>Viridiplantae</taxon>
        <taxon>Streptophyta</taxon>
        <taxon>Embryophyta</taxon>
        <taxon>Tracheophyta</taxon>
        <taxon>Spermatophyta</taxon>
        <taxon>Magnoliopsida</taxon>
        <taxon>eudicotyledons</taxon>
        <taxon>Gunneridae</taxon>
        <taxon>Pentapetalae</taxon>
        <taxon>rosids</taxon>
        <taxon>malvids</taxon>
        <taxon>Sapindales</taxon>
        <taxon>Sapindaceae</taxon>
        <taxon>Hippocastanoideae</taxon>
        <taxon>Acereae</taxon>
        <taxon>Dipteronia</taxon>
    </lineage>
</organism>
<evidence type="ECO:0000256" key="1">
    <source>
        <dbReference type="SAM" id="MobiDB-lite"/>
    </source>
</evidence>
<proteinExistence type="predicted"/>
<sequence length="223" mass="25218">MLGKHVGDDNKNDRERSEDNGFDGAKKTKNLVLGRGVCVLRASRSYLEKLCLDITTTFAWVVSVTMVMCGGFQRDIDRRREVRGSGPILSGYGGFSGGPGLLWSGKHRLCWPKLFPNSRIHHLDYWYLDHHHLLVKILTVADLRAGLSVGEFLATINDTLITLILKVSKPEHINEFRAISLCRLISDNAIIWFECLHSFRTRVLNDGSFALKLNMAKTYDPME</sequence>
<comment type="caution">
    <text evidence="2">The sequence shown here is derived from an EMBL/GenBank/DDBJ whole genome shotgun (WGS) entry which is preliminary data.</text>
</comment>
<name>A0AAE0B7C9_9ROSI</name>
<accession>A0AAE0B7C9</accession>